<sequence>MKIRSMLLCLIIISGLSCKTYAHPRSGNELQQNDSIVPESKEKNFQFHIRPSLGLTFGDSNASGIRITNLQWLGTLNSDFDYIGKKFDLSSTLFMQYGESKVKGQDAEKLQDAFILSITPSIPLIKVPKIRLFLETTAETNLGKGTIGDNPTSFLDPLFLYQTLFLGQKHYSYQKEDNTTWEFTYGLGYAFQQTLDSKFKTINVVGNNSSFESGFSGIIEMNANSKISESLNFVLNAKAVALSRENFFKDFDSSRRSILVRSGLFYKKVGMEYNFHQVHDLNLSADNLVDQSIMLTVTF</sequence>
<keyword evidence="3" id="KW-1185">Reference proteome</keyword>
<name>A0A5K7S9Q4_9BACT</name>
<reference evidence="2" key="1">
    <citation type="journal article" date="2020" name="Int. J. Syst. Evol. Microbiol.">
        <title>Aquipluma nitroreducens gen. nov. sp. nov., a novel facultatively anaerobic bacterium isolated from a freshwater lake.</title>
        <authorList>
            <person name="Watanabe M."/>
            <person name="Kojima H."/>
            <person name="Fukui M."/>
        </authorList>
    </citation>
    <scope>NUCLEOTIDE SEQUENCE</scope>
    <source>
        <strain evidence="2">MeG22</strain>
    </source>
</reference>
<dbReference type="Proteomes" id="UP001193389">
    <property type="component" value="Chromosome"/>
</dbReference>
<protein>
    <submittedName>
        <fullName evidence="2">Uncharacterized protein</fullName>
    </submittedName>
</protein>
<dbReference type="KEGG" id="anf:AQPE_2359"/>
<proteinExistence type="predicted"/>
<keyword evidence="1" id="KW-0732">Signal</keyword>
<feature type="chain" id="PRO_5024374472" evidence="1">
    <location>
        <begin position="23"/>
        <end position="299"/>
    </location>
</feature>
<accession>A0A5K7S9Q4</accession>
<feature type="signal peptide" evidence="1">
    <location>
        <begin position="1"/>
        <end position="22"/>
    </location>
</feature>
<dbReference type="PROSITE" id="PS51257">
    <property type="entry name" value="PROKAR_LIPOPROTEIN"/>
    <property type="match status" value="1"/>
</dbReference>
<gene>
    <name evidence="2" type="ORF">AQPE_2359</name>
</gene>
<evidence type="ECO:0000313" key="3">
    <source>
        <dbReference type="Proteomes" id="UP001193389"/>
    </source>
</evidence>
<evidence type="ECO:0000313" key="2">
    <source>
        <dbReference type="EMBL" id="BBE18199.1"/>
    </source>
</evidence>
<evidence type="ECO:0000256" key="1">
    <source>
        <dbReference type="SAM" id="SignalP"/>
    </source>
</evidence>
<dbReference type="AlphaFoldDB" id="A0A5K7S9Q4"/>
<dbReference type="EMBL" id="AP018694">
    <property type="protein sequence ID" value="BBE18199.1"/>
    <property type="molecule type" value="Genomic_DNA"/>
</dbReference>
<dbReference type="RefSeq" id="WP_318351125.1">
    <property type="nucleotide sequence ID" value="NZ_AP018694.1"/>
</dbReference>
<organism evidence="2 3">
    <name type="scientific">Aquipluma nitroreducens</name>
    <dbReference type="NCBI Taxonomy" id="2010828"/>
    <lineage>
        <taxon>Bacteria</taxon>
        <taxon>Pseudomonadati</taxon>
        <taxon>Bacteroidota</taxon>
        <taxon>Bacteroidia</taxon>
        <taxon>Marinilabiliales</taxon>
        <taxon>Prolixibacteraceae</taxon>
        <taxon>Aquipluma</taxon>
    </lineage>
</organism>